<protein>
    <submittedName>
        <fullName evidence="1">Helix-turn-helix domain-containing protein</fullName>
    </submittedName>
</protein>
<gene>
    <name evidence="1" type="ORF">ACFYKX_21280</name>
</gene>
<reference evidence="1 2" key="1">
    <citation type="submission" date="2024-08" db="EMBL/GenBank/DDBJ databases">
        <title>Two novel Cytobacillus novel species.</title>
        <authorList>
            <person name="Liu G."/>
        </authorList>
    </citation>
    <scope>NUCLEOTIDE SEQUENCE [LARGE SCALE GENOMIC DNA]</scope>
    <source>
        <strain evidence="1 2">FJAT-54145</strain>
    </source>
</reference>
<evidence type="ECO:0000313" key="1">
    <source>
        <dbReference type="EMBL" id="MFE8703117.1"/>
    </source>
</evidence>
<dbReference type="InterPro" id="IPR036388">
    <property type="entry name" value="WH-like_DNA-bd_sf"/>
</dbReference>
<accession>A0ABW6KHP7</accession>
<comment type="caution">
    <text evidence="1">The sequence shown here is derived from an EMBL/GenBank/DDBJ whole genome shotgun (WGS) entry which is preliminary data.</text>
</comment>
<dbReference type="Pfam" id="PF12840">
    <property type="entry name" value="HTH_20"/>
    <property type="match status" value="1"/>
</dbReference>
<dbReference type="Gene3D" id="1.10.10.10">
    <property type="entry name" value="Winged helix-like DNA-binding domain superfamily/Winged helix DNA-binding domain"/>
    <property type="match status" value="1"/>
</dbReference>
<dbReference type="InterPro" id="IPR036390">
    <property type="entry name" value="WH_DNA-bd_sf"/>
</dbReference>
<dbReference type="NCBIfam" id="NF005061">
    <property type="entry name" value="PRK06474.1"/>
    <property type="match status" value="1"/>
</dbReference>
<dbReference type="RefSeq" id="WP_389363377.1">
    <property type="nucleotide sequence ID" value="NZ_JBIACK010000013.1"/>
</dbReference>
<dbReference type="SUPFAM" id="SSF46785">
    <property type="entry name" value="Winged helix' DNA-binding domain"/>
    <property type="match status" value="1"/>
</dbReference>
<proteinExistence type="predicted"/>
<sequence length="181" mass="20985">MKKESKADVLLHPVRLKIVQEFLGSKSLTSKDLLKRLPSVPQATLYRQIDKLVQSGILTVVEENQVRGTIEKVFSLNFGQANLAKDDLQETSKEEHLNYFMLFISQILKSFEEYIDQKNTDFEKDGLGYRQVGLYLTDEEFKQFAEDMGKAFKRAVQNEPTPDRKKRVVSTIIIPDRKEER</sequence>
<organism evidence="1 2">
    <name type="scientific">Cytobacillus spartinae</name>
    <dbReference type="NCBI Taxonomy" id="3299023"/>
    <lineage>
        <taxon>Bacteria</taxon>
        <taxon>Bacillati</taxon>
        <taxon>Bacillota</taxon>
        <taxon>Bacilli</taxon>
        <taxon>Bacillales</taxon>
        <taxon>Bacillaceae</taxon>
        <taxon>Cytobacillus</taxon>
    </lineage>
</organism>
<keyword evidence="2" id="KW-1185">Reference proteome</keyword>
<dbReference type="Proteomes" id="UP001601059">
    <property type="component" value="Unassembled WGS sequence"/>
</dbReference>
<evidence type="ECO:0000313" key="2">
    <source>
        <dbReference type="Proteomes" id="UP001601059"/>
    </source>
</evidence>
<dbReference type="Gene3D" id="6.10.140.2180">
    <property type="match status" value="1"/>
</dbReference>
<name>A0ABW6KHP7_9BACI</name>
<dbReference type="EMBL" id="JBIACK010000013">
    <property type="protein sequence ID" value="MFE8703117.1"/>
    <property type="molecule type" value="Genomic_DNA"/>
</dbReference>